<name>A0AAD1WEJ1_PELCU</name>
<feature type="compositionally biased region" description="Low complexity" evidence="1">
    <location>
        <begin position="70"/>
        <end position="86"/>
    </location>
</feature>
<feature type="region of interest" description="Disordered" evidence="1">
    <location>
        <begin position="66"/>
        <end position="86"/>
    </location>
</feature>
<reference evidence="2" key="1">
    <citation type="submission" date="2022-03" db="EMBL/GenBank/DDBJ databases">
        <authorList>
            <person name="Alioto T."/>
            <person name="Alioto T."/>
            <person name="Gomez Garrido J."/>
        </authorList>
    </citation>
    <scope>NUCLEOTIDE SEQUENCE</scope>
</reference>
<evidence type="ECO:0000313" key="3">
    <source>
        <dbReference type="Proteomes" id="UP001295444"/>
    </source>
</evidence>
<dbReference type="AlphaFoldDB" id="A0AAD1WEJ1"/>
<protein>
    <submittedName>
        <fullName evidence="2">Uncharacterized protein</fullName>
    </submittedName>
</protein>
<evidence type="ECO:0000313" key="2">
    <source>
        <dbReference type="EMBL" id="CAH2306161.1"/>
    </source>
</evidence>
<keyword evidence="3" id="KW-1185">Reference proteome</keyword>
<proteinExistence type="predicted"/>
<feature type="non-terminal residue" evidence="2">
    <location>
        <position position="1"/>
    </location>
</feature>
<organism evidence="2 3">
    <name type="scientific">Pelobates cultripes</name>
    <name type="common">Western spadefoot toad</name>
    <dbReference type="NCBI Taxonomy" id="61616"/>
    <lineage>
        <taxon>Eukaryota</taxon>
        <taxon>Metazoa</taxon>
        <taxon>Chordata</taxon>
        <taxon>Craniata</taxon>
        <taxon>Vertebrata</taxon>
        <taxon>Euteleostomi</taxon>
        <taxon>Amphibia</taxon>
        <taxon>Batrachia</taxon>
        <taxon>Anura</taxon>
        <taxon>Pelobatoidea</taxon>
        <taxon>Pelobatidae</taxon>
        <taxon>Pelobates</taxon>
    </lineage>
</organism>
<accession>A0AAD1WEJ1</accession>
<dbReference type="Proteomes" id="UP001295444">
    <property type="component" value="Chromosome 07"/>
</dbReference>
<sequence length="86" mass="9829">VTQIPPIQQVRPRLGAIFEVPATHTIRAVSTLLWLRFFSSHVKKSPVRGSFPRYRQRRPRYIRAARLEPDTSSPTTTGDDTAVLQM</sequence>
<gene>
    <name evidence="2" type="ORF">PECUL_23A053321</name>
</gene>
<feature type="non-terminal residue" evidence="2">
    <location>
        <position position="86"/>
    </location>
</feature>
<dbReference type="EMBL" id="OW240918">
    <property type="protein sequence ID" value="CAH2306161.1"/>
    <property type="molecule type" value="Genomic_DNA"/>
</dbReference>
<evidence type="ECO:0000256" key="1">
    <source>
        <dbReference type="SAM" id="MobiDB-lite"/>
    </source>
</evidence>